<feature type="compositionally biased region" description="Polar residues" evidence="1">
    <location>
        <begin position="123"/>
        <end position="144"/>
    </location>
</feature>
<feature type="compositionally biased region" description="Polar residues" evidence="1">
    <location>
        <begin position="322"/>
        <end position="332"/>
    </location>
</feature>
<feature type="compositionally biased region" description="Low complexity" evidence="1">
    <location>
        <begin position="154"/>
        <end position="169"/>
    </location>
</feature>
<evidence type="ECO:0000313" key="3">
    <source>
        <dbReference type="Proteomes" id="UP000270230"/>
    </source>
</evidence>
<accession>A0A3M7C643</accession>
<feature type="compositionally biased region" description="Basic and acidic residues" evidence="1">
    <location>
        <begin position="957"/>
        <end position="970"/>
    </location>
</feature>
<feature type="compositionally biased region" description="Basic and acidic residues" evidence="1">
    <location>
        <begin position="594"/>
        <end position="603"/>
    </location>
</feature>
<feature type="compositionally biased region" description="Polar residues" evidence="1">
    <location>
        <begin position="1436"/>
        <end position="1445"/>
    </location>
</feature>
<feature type="compositionally biased region" description="Low complexity" evidence="1">
    <location>
        <begin position="1357"/>
        <end position="1369"/>
    </location>
</feature>
<protein>
    <submittedName>
        <fullName evidence="2">Uncharacterized protein</fullName>
    </submittedName>
</protein>
<feature type="compositionally biased region" description="Basic and acidic residues" evidence="1">
    <location>
        <begin position="233"/>
        <end position="245"/>
    </location>
</feature>
<feature type="compositionally biased region" description="Polar residues" evidence="1">
    <location>
        <begin position="1109"/>
        <end position="1120"/>
    </location>
</feature>
<feature type="compositionally biased region" description="Basic and acidic residues" evidence="1">
    <location>
        <begin position="431"/>
        <end position="445"/>
    </location>
</feature>
<evidence type="ECO:0000313" key="2">
    <source>
        <dbReference type="EMBL" id="RMY47290.1"/>
    </source>
</evidence>
<dbReference type="OrthoDB" id="5416983at2759"/>
<feature type="compositionally biased region" description="Basic and acidic residues" evidence="1">
    <location>
        <begin position="402"/>
        <end position="418"/>
    </location>
</feature>
<feature type="compositionally biased region" description="Polar residues" evidence="1">
    <location>
        <begin position="902"/>
        <end position="911"/>
    </location>
</feature>
<feature type="compositionally biased region" description="Pro residues" evidence="1">
    <location>
        <begin position="272"/>
        <end position="294"/>
    </location>
</feature>
<feature type="compositionally biased region" description="Pro residues" evidence="1">
    <location>
        <begin position="1096"/>
        <end position="1105"/>
    </location>
</feature>
<comment type="caution">
    <text evidence="2">The sequence shown here is derived from an EMBL/GenBank/DDBJ whole genome shotgun (WGS) entry which is preliminary data.</text>
</comment>
<dbReference type="EMBL" id="QWIN01000756">
    <property type="protein sequence ID" value="RMY47290.1"/>
    <property type="molecule type" value="Genomic_DNA"/>
</dbReference>
<reference evidence="2 3" key="1">
    <citation type="journal article" date="2018" name="BMC Genomics">
        <title>Genomic evidence for intraspecific hybridization in a clonal and extremely halotolerant yeast.</title>
        <authorList>
            <person name="Gostincar C."/>
            <person name="Stajich J.E."/>
            <person name="Zupancic J."/>
            <person name="Zalar P."/>
            <person name="Gunde-Cimerman N."/>
        </authorList>
    </citation>
    <scope>NUCLEOTIDE SEQUENCE [LARGE SCALE GENOMIC DNA]</scope>
    <source>
        <strain evidence="2 3">EXF-151</strain>
    </source>
</reference>
<feature type="compositionally biased region" description="Pro residues" evidence="1">
    <location>
        <begin position="1064"/>
        <end position="1078"/>
    </location>
</feature>
<feature type="compositionally biased region" description="Polar residues" evidence="1">
    <location>
        <begin position="714"/>
        <end position="729"/>
    </location>
</feature>
<feature type="region of interest" description="Disordered" evidence="1">
    <location>
        <begin position="1330"/>
        <end position="1445"/>
    </location>
</feature>
<feature type="compositionally biased region" description="Polar residues" evidence="1">
    <location>
        <begin position="803"/>
        <end position="819"/>
    </location>
</feature>
<feature type="region of interest" description="Disordered" evidence="1">
    <location>
        <begin position="71"/>
        <end position="1128"/>
    </location>
</feature>
<evidence type="ECO:0000256" key="1">
    <source>
        <dbReference type="SAM" id="MobiDB-lite"/>
    </source>
</evidence>
<proteinExistence type="predicted"/>
<feature type="region of interest" description="Disordered" evidence="1">
    <location>
        <begin position="1161"/>
        <end position="1184"/>
    </location>
</feature>
<feature type="compositionally biased region" description="Polar residues" evidence="1">
    <location>
        <begin position="752"/>
        <end position="764"/>
    </location>
</feature>
<gene>
    <name evidence="2" type="ORF">D0865_08761</name>
</gene>
<dbReference type="VEuPathDB" id="FungiDB:BTJ68_12413"/>
<feature type="compositionally biased region" description="Basic and acidic residues" evidence="1">
    <location>
        <begin position="1337"/>
        <end position="1356"/>
    </location>
</feature>
<feature type="compositionally biased region" description="Pro residues" evidence="1">
    <location>
        <begin position="1029"/>
        <end position="1038"/>
    </location>
</feature>
<dbReference type="Proteomes" id="UP000270230">
    <property type="component" value="Unassembled WGS sequence"/>
</dbReference>
<feature type="compositionally biased region" description="Low complexity" evidence="1">
    <location>
        <begin position="71"/>
        <end position="87"/>
    </location>
</feature>
<organism evidence="2 3">
    <name type="scientific">Hortaea werneckii</name>
    <name type="common">Black yeast</name>
    <name type="synonym">Cladosporium werneckii</name>
    <dbReference type="NCBI Taxonomy" id="91943"/>
    <lineage>
        <taxon>Eukaryota</taxon>
        <taxon>Fungi</taxon>
        <taxon>Dikarya</taxon>
        <taxon>Ascomycota</taxon>
        <taxon>Pezizomycotina</taxon>
        <taxon>Dothideomycetes</taxon>
        <taxon>Dothideomycetidae</taxon>
        <taxon>Mycosphaerellales</taxon>
        <taxon>Teratosphaeriaceae</taxon>
        <taxon>Hortaea</taxon>
    </lineage>
</organism>
<feature type="compositionally biased region" description="Basic and acidic residues" evidence="1">
    <location>
        <begin position="618"/>
        <end position="630"/>
    </location>
</feature>
<name>A0A3M7C643_HORWE</name>
<sequence length="1445" mass="153525">MRNTGRDTVMAEQVSHNVVKNSESAGAQASADVAANHIHTSIAGDGNIESTIPKPTTANVMNSSTTLADGSVEAAAEPSAGEVAASADKPASESGGLDVGGTTNGVQSGGEENHHVRKDSVKKPTTFSKISVTKNFMAKTSSPGPQAPKLGERPSPLSAAPPTATTTTAKPRLIAKTGAMQSALKPRTGVESAAPDAGTVWNKNRPAPPPPPKQFTDEELKQQYGIHLATRLQSDEGGKESKWADIDEDEEDWAPEAVVWMDGTKSSLTPADPQPVQAPPQKPPSPQPPKPAEAPKPTLTAMRPSESGPPKTILKPGIAAQQARQANGSAAASPSGEKPSLKAKSPAPAPARSPWAALPPIDAISPINPPVQQQTAQPPRLPTQDARAFEQPQPSTVPAREIAADTFDRSWREGEGTPRELFNSANGRYEPAPEGRRNSRAEPHRKPSLLQRPSHGGPAEPSSAFQTRRRGSSVSQGSLPPGRRMSMSRPDMPPTSERERRTSTVIGHDMRASPSSARNEPARPQFAQQSAWDQQMPPQPEEGEPAEDPVKVQERIMREKREEAKRRREEEEQQREREKQERLKARLAALEGAGKSRKEREAEAAAASTAKSPLSEHGPTKSDAPEERVVSSKPAEASAAAADELEDQTQPPAPDTATIADKLPSPVPPQAKPENQLRQTPEIPERPVSSTVVGDQRPAQRAQLSPRAAARAQLGQQPSPYRASNSAFSSPGDRKQQPFGRSPLAGNDAFTGWSSTGTNGNVWGTSGIGNGTFEKASSFAPVPMSQQNLPPPPGMARPSPGSTRISPQGFNQDTRSPSLQKPPMAEQQRAFPPPGIDSRPEAAWSQARANGVSPAAGLGRQTSLPNPIAPPSRAQAAQQQQQQQQQQQAQQQAMGSRDPLTPWSNAASKLPQQYAMDANAADRQQKDGLAAPSSNTLLGETFKRTAVDPSTRLGATRRYEKEENRIHDAQGARPVGVLSPAPPNTQTQPVGPIPTASPLTGNAWARPPHSQAKTVRLPDGSLNPAHGGMPPPQAPIGTPPQGQINPPVSAHQAPSLKFATGPLPGVPSMPVKSPPPPETMISHPVYSGDARHPRVKLPPPPPRVRLPPSANQTPQSSHTQPAPPVSIPQRPVHVWGPPGAARPIAQTEDWQARFNGLFNRTPIHTEVPPSPPKTPPKAQQAQSLAVAASSRGNLHELPANFAATVSLPQPGMLSGQIRQNTSVEGFTIDHSAEATSKPAIEPIFGEELSFGSLPRIHVPKNALYDLEGNGPSKHNLLQMGTNSKFYKQVDSQSGIDMTGNRQTLLFFFHKHPQGYFLKIPGTKLSNRLVKAAAAPMHKKESNMDRKSSGKYAERANNKGGKSNGSASGSPATNATPTHSRKPSYQQKASASNVPSPTQTPLAGNSPANVEEQGSKKRHYKGSRGGGRGHGQGQQKVHAQSQTTAT</sequence>
<feature type="compositionally biased region" description="Low complexity" evidence="1">
    <location>
        <begin position="342"/>
        <end position="360"/>
    </location>
</feature>
<feature type="compositionally biased region" description="Basic and acidic residues" evidence="1">
    <location>
        <begin position="548"/>
        <end position="584"/>
    </location>
</feature>
<feature type="compositionally biased region" description="Gly residues" evidence="1">
    <location>
        <begin position="1422"/>
        <end position="1431"/>
    </location>
</feature>
<feature type="compositionally biased region" description="Polar residues" evidence="1">
    <location>
        <begin position="1370"/>
        <end position="1407"/>
    </location>
</feature>
<feature type="compositionally biased region" description="Basic and acidic residues" evidence="1">
    <location>
        <begin position="111"/>
        <end position="122"/>
    </location>
</feature>
<feature type="compositionally biased region" description="Low complexity" evidence="1">
    <location>
        <begin position="874"/>
        <end position="893"/>
    </location>
</feature>